<feature type="region of interest" description="Disordered" evidence="9">
    <location>
        <begin position="113"/>
        <end position="135"/>
    </location>
</feature>
<dbReference type="EMBL" id="HBUF01034563">
    <property type="protein sequence ID" value="CAG6616003.1"/>
    <property type="molecule type" value="Transcribed_RNA"/>
</dbReference>
<keyword evidence="3" id="KW-0132">Cell division</keyword>
<evidence type="ECO:0000256" key="4">
    <source>
        <dbReference type="ARBA" id="ARBA00022776"/>
    </source>
</evidence>
<dbReference type="EMBL" id="HBUF01233696">
    <property type="protein sequence ID" value="CAG6674402.1"/>
    <property type="molecule type" value="Transcribed_RNA"/>
</dbReference>
<dbReference type="PANTHER" id="PTHR11842:SF11">
    <property type="entry name" value="MITOTIC SPINDLE ASSEMBLY CHECKPOINT PROTEIN MAD2A"/>
    <property type="match status" value="1"/>
</dbReference>
<accession>A0A8D9E368</accession>
<dbReference type="SUPFAM" id="SSF56019">
    <property type="entry name" value="The spindle assembly checkpoint protein mad2"/>
    <property type="match status" value="1"/>
</dbReference>
<feature type="compositionally biased region" description="Polar residues" evidence="9">
    <location>
        <begin position="113"/>
        <end position="127"/>
    </location>
</feature>
<protein>
    <recommendedName>
        <fullName evidence="7">Mitotic spindle assembly checkpoint protein MAD2A</fullName>
    </recommendedName>
    <alternativeName>
        <fullName evidence="8">Mitotic arrest deficient 2-like protein 1</fullName>
    </alternativeName>
</protein>
<evidence type="ECO:0000256" key="7">
    <source>
        <dbReference type="ARBA" id="ARBA00068928"/>
    </source>
</evidence>
<dbReference type="EMBL" id="HBUF01572995">
    <property type="protein sequence ID" value="CAG6767292.1"/>
    <property type="molecule type" value="Transcribed_RNA"/>
</dbReference>
<evidence type="ECO:0000256" key="9">
    <source>
        <dbReference type="SAM" id="MobiDB-lite"/>
    </source>
</evidence>
<sequence>MATVQKSENAIILKGSAKLVTDYLHFGINSILFQRGIYPPETFKHEEHFGLTIYVSTDKDILNNINTVLGQIKDWLLQEKVQKLSMIINNRNTKEVLERWDFKLQYEKSMDENNAASLNTGGKTDSNPNDEKEKIGTKDIKVIQREIRDVLRQITSTVSFLPLLDAPCEFDCLVFTTPDTHVPENWKETEPVFIANSQEVQLRSFSTSLHKMDTVVSYKQDD</sequence>
<comment type="subcellular location">
    <subcellularLocation>
        <location evidence="1">Nucleus</location>
    </subcellularLocation>
</comment>
<keyword evidence="4" id="KW-0498">Mitosis</keyword>
<dbReference type="Pfam" id="PF02301">
    <property type="entry name" value="HORMA"/>
    <property type="match status" value="1"/>
</dbReference>
<dbReference type="GO" id="GO:0005654">
    <property type="term" value="C:nucleoplasm"/>
    <property type="evidence" value="ECO:0007669"/>
    <property type="project" value="TreeGrafter"/>
</dbReference>
<dbReference type="EMBL" id="HBUF01233695">
    <property type="protein sequence ID" value="CAG6674401.1"/>
    <property type="molecule type" value="Transcribed_RNA"/>
</dbReference>
<organism evidence="11">
    <name type="scientific">Cacopsylla melanoneura</name>
    <dbReference type="NCBI Taxonomy" id="428564"/>
    <lineage>
        <taxon>Eukaryota</taxon>
        <taxon>Metazoa</taxon>
        <taxon>Ecdysozoa</taxon>
        <taxon>Arthropoda</taxon>
        <taxon>Hexapoda</taxon>
        <taxon>Insecta</taxon>
        <taxon>Pterygota</taxon>
        <taxon>Neoptera</taxon>
        <taxon>Paraneoptera</taxon>
        <taxon>Hemiptera</taxon>
        <taxon>Sternorrhyncha</taxon>
        <taxon>Psylloidea</taxon>
        <taxon>Psyllidae</taxon>
        <taxon>Psyllinae</taxon>
        <taxon>Cacopsylla</taxon>
    </lineage>
</organism>
<dbReference type="EMBL" id="HBUF01034561">
    <property type="protein sequence ID" value="CAG6616001.1"/>
    <property type="molecule type" value="Transcribed_RNA"/>
</dbReference>
<dbReference type="InterPro" id="IPR045091">
    <property type="entry name" value="Mad2-like"/>
</dbReference>
<keyword evidence="6" id="KW-0131">Cell cycle</keyword>
<proteinExistence type="inferred from homology"/>
<evidence type="ECO:0000256" key="5">
    <source>
        <dbReference type="ARBA" id="ARBA00023242"/>
    </source>
</evidence>
<evidence type="ECO:0000256" key="1">
    <source>
        <dbReference type="ARBA" id="ARBA00004123"/>
    </source>
</evidence>
<evidence type="ECO:0000256" key="2">
    <source>
        <dbReference type="ARBA" id="ARBA00010348"/>
    </source>
</evidence>
<dbReference type="Gene3D" id="3.30.900.10">
    <property type="entry name" value="HORMA domain"/>
    <property type="match status" value="1"/>
</dbReference>
<dbReference type="FunFam" id="3.30.900.10:FF:000002">
    <property type="entry name" value="Mitotic spindle assembly checkpoint protein MAD2A"/>
    <property type="match status" value="1"/>
</dbReference>
<dbReference type="InterPro" id="IPR003511">
    <property type="entry name" value="HORMA_dom"/>
</dbReference>
<dbReference type="GO" id="GO:0007094">
    <property type="term" value="P:mitotic spindle assembly checkpoint signaling"/>
    <property type="evidence" value="ECO:0007669"/>
    <property type="project" value="TreeGrafter"/>
</dbReference>
<dbReference type="GO" id="GO:0051301">
    <property type="term" value="P:cell division"/>
    <property type="evidence" value="ECO:0007669"/>
    <property type="project" value="UniProtKB-KW"/>
</dbReference>
<dbReference type="PROSITE" id="PS50815">
    <property type="entry name" value="HORMA"/>
    <property type="match status" value="1"/>
</dbReference>
<dbReference type="EMBL" id="HBUF01034562">
    <property type="protein sequence ID" value="CAG6616002.1"/>
    <property type="molecule type" value="Transcribed_RNA"/>
</dbReference>
<evidence type="ECO:0000256" key="8">
    <source>
        <dbReference type="ARBA" id="ARBA00076594"/>
    </source>
</evidence>
<dbReference type="EMBL" id="HBUF01409845">
    <property type="protein sequence ID" value="CAG6738838.1"/>
    <property type="molecule type" value="Transcribed_RNA"/>
</dbReference>
<reference evidence="11" key="1">
    <citation type="submission" date="2021-05" db="EMBL/GenBank/DDBJ databases">
        <authorList>
            <person name="Alioto T."/>
            <person name="Alioto T."/>
            <person name="Gomez Garrido J."/>
        </authorList>
    </citation>
    <scope>NUCLEOTIDE SEQUENCE</scope>
</reference>
<dbReference type="AlphaFoldDB" id="A0A8D9E368"/>
<evidence type="ECO:0000256" key="3">
    <source>
        <dbReference type="ARBA" id="ARBA00022618"/>
    </source>
</evidence>
<name>A0A8D9E368_9HEMI</name>
<evidence type="ECO:0000256" key="6">
    <source>
        <dbReference type="ARBA" id="ARBA00023306"/>
    </source>
</evidence>
<feature type="domain" description="HORMA" evidence="10">
    <location>
        <begin position="14"/>
        <end position="216"/>
    </location>
</feature>
<keyword evidence="5" id="KW-0539">Nucleus</keyword>
<dbReference type="GO" id="GO:1990728">
    <property type="term" value="C:mitotic spindle assembly checkpoint MAD1-MAD2 complex"/>
    <property type="evidence" value="ECO:0007669"/>
    <property type="project" value="UniProtKB-ARBA"/>
</dbReference>
<comment type="similarity">
    <text evidence="2">Belongs to the MAD2 family.</text>
</comment>
<dbReference type="EMBL" id="HBUF01409844">
    <property type="protein sequence ID" value="CAG6738837.1"/>
    <property type="molecule type" value="Transcribed_RNA"/>
</dbReference>
<dbReference type="GO" id="GO:0000776">
    <property type="term" value="C:kinetochore"/>
    <property type="evidence" value="ECO:0007669"/>
    <property type="project" value="TreeGrafter"/>
</dbReference>
<evidence type="ECO:0000259" key="10">
    <source>
        <dbReference type="PROSITE" id="PS50815"/>
    </source>
</evidence>
<dbReference type="EMBL" id="HBUF01572994">
    <property type="protein sequence ID" value="CAG6767291.1"/>
    <property type="molecule type" value="Transcribed_RNA"/>
</dbReference>
<dbReference type="InterPro" id="IPR036570">
    <property type="entry name" value="HORMA_dom_sf"/>
</dbReference>
<evidence type="ECO:0000313" key="11">
    <source>
        <dbReference type="EMBL" id="CAG6738837.1"/>
    </source>
</evidence>
<dbReference type="PANTHER" id="PTHR11842">
    <property type="entry name" value="MITOTIC SPINDLE ASSEMBLY CHECKPOINT PROTEIN MAD2"/>
    <property type="match status" value="1"/>
</dbReference>